<evidence type="ECO:0000256" key="3">
    <source>
        <dbReference type="ARBA" id="ARBA00022989"/>
    </source>
</evidence>
<name>A0A853B9R1_9PSEU</name>
<comment type="subcellular location">
    <subcellularLocation>
        <location evidence="1">Membrane</location>
        <topology evidence="1">Multi-pass membrane protein</topology>
    </subcellularLocation>
</comment>
<evidence type="ECO:0000256" key="5">
    <source>
        <dbReference type="SAM" id="Phobius"/>
    </source>
</evidence>
<dbReference type="Proteomes" id="UP000549616">
    <property type="component" value="Unassembled WGS sequence"/>
</dbReference>
<sequence length="403" mass="41607">MTMPRMDQGGWAGVSLIASREIGIRLRSRAYRLSTLALLVVIVGFTVVMRLISGGDGADATVGVTGPTAPMAAPLQAAGQTVGETLDVRTVPDEAAGRAQVSDGGLDALLVGDGSRVQVVVKQDLDDNLRTALNVLASQLALNQQITGLGGDPAQVNAAVASAGVDVQPIEPPYPYNSQQLVLGIIAGVLIYLSLMINGQSVAQGVVEEKTSRVVELLLATVRPWQLMTGKVLGIGAVGLMQMVLIGVVGIASGLATGVLTISVSAAAGTVVWLIVWYLLGFLMYSIVFAGLGALVSRQEDVGGAVTPALFFVIAGYVVGISVLPSDPGSSLVAVLSIIPVFAPTLMPMRLAMGGVAPWEAIVSVGLVVVLIPVLVWLSARIYRNAVLRTGAKVGFREALRAA</sequence>
<proteinExistence type="predicted"/>
<evidence type="ECO:0000256" key="2">
    <source>
        <dbReference type="ARBA" id="ARBA00022692"/>
    </source>
</evidence>
<evidence type="ECO:0000313" key="8">
    <source>
        <dbReference type="Proteomes" id="UP000549616"/>
    </source>
</evidence>
<keyword evidence="2 5" id="KW-0812">Transmembrane</keyword>
<feature type="transmembrane region" description="Helical" evidence="5">
    <location>
        <begin position="181"/>
        <end position="203"/>
    </location>
</feature>
<dbReference type="AlphaFoldDB" id="A0A853B9R1"/>
<feature type="transmembrane region" description="Helical" evidence="5">
    <location>
        <begin position="361"/>
        <end position="380"/>
    </location>
</feature>
<keyword evidence="8" id="KW-1185">Reference proteome</keyword>
<reference evidence="7 8" key="1">
    <citation type="submission" date="2020-07" db="EMBL/GenBank/DDBJ databases">
        <title>Sequencing the genomes of 1000 actinobacteria strains.</title>
        <authorList>
            <person name="Klenk H.-P."/>
        </authorList>
    </citation>
    <scope>NUCLEOTIDE SEQUENCE [LARGE SCALE GENOMIC DNA]</scope>
    <source>
        <strain evidence="7 8">DSM 104006</strain>
    </source>
</reference>
<evidence type="ECO:0000313" key="7">
    <source>
        <dbReference type="EMBL" id="NYI92068.1"/>
    </source>
</evidence>
<feature type="transmembrane region" description="Helical" evidence="5">
    <location>
        <begin position="30"/>
        <end position="52"/>
    </location>
</feature>
<organism evidence="7 8">
    <name type="scientific">Amycolatopsis endophytica</name>
    <dbReference type="NCBI Taxonomy" id="860233"/>
    <lineage>
        <taxon>Bacteria</taxon>
        <taxon>Bacillati</taxon>
        <taxon>Actinomycetota</taxon>
        <taxon>Actinomycetes</taxon>
        <taxon>Pseudonocardiales</taxon>
        <taxon>Pseudonocardiaceae</taxon>
        <taxon>Amycolatopsis</taxon>
    </lineage>
</organism>
<feature type="transmembrane region" description="Helical" evidence="5">
    <location>
        <begin position="232"/>
        <end position="255"/>
    </location>
</feature>
<accession>A0A853B9R1</accession>
<dbReference type="PANTHER" id="PTHR43471:SF3">
    <property type="entry name" value="ABC TRANSPORTER PERMEASE PROTEIN NATB"/>
    <property type="match status" value="1"/>
</dbReference>
<keyword evidence="3 5" id="KW-1133">Transmembrane helix</keyword>
<keyword evidence="4 5" id="KW-0472">Membrane</keyword>
<evidence type="ECO:0000256" key="4">
    <source>
        <dbReference type="ARBA" id="ARBA00023136"/>
    </source>
</evidence>
<feature type="transmembrane region" description="Helical" evidence="5">
    <location>
        <begin position="275"/>
        <end position="295"/>
    </location>
</feature>
<evidence type="ECO:0000259" key="6">
    <source>
        <dbReference type="Pfam" id="PF12698"/>
    </source>
</evidence>
<dbReference type="PANTHER" id="PTHR43471">
    <property type="entry name" value="ABC TRANSPORTER PERMEASE"/>
    <property type="match status" value="1"/>
</dbReference>
<feature type="transmembrane region" description="Helical" evidence="5">
    <location>
        <begin position="302"/>
        <end position="324"/>
    </location>
</feature>
<gene>
    <name evidence="7" type="ORF">HNR02_005443</name>
</gene>
<dbReference type="InterPro" id="IPR013525">
    <property type="entry name" value="ABC2_TM"/>
</dbReference>
<protein>
    <submittedName>
        <fullName evidence="7">ABC-2 type transport system permease protein</fullName>
    </submittedName>
</protein>
<evidence type="ECO:0000256" key="1">
    <source>
        <dbReference type="ARBA" id="ARBA00004141"/>
    </source>
</evidence>
<feature type="domain" description="ABC-2 type transporter transmembrane" evidence="6">
    <location>
        <begin position="33"/>
        <end position="380"/>
    </location>
</feature>
<dbReference type="EMBL" id="JACCFK010000002">
    <property type="protein sequence ID" value="NYI92068.1"/>
    <property type="molecule type" value="Genomic_DNA"/>
</dbReference>
<dbReference type="GO" id="GO:0140359">
    <property type="term" value="F:ABC-type transporter activity"/>
    <property type="evidence" value="ECO:0007669"/>
    <property type="project" value="InterPro"/>
</dbReference>
<dbReference type="Pfam" id="PF12698">
    <property type="entry name" value="ABC2_membrane_3"/>
    <property type="match status" value="1"/>
</dbReference>
<comment type="caution">
    <text evidence="7">The sequence shown here is derived from an EMBL/GenBank/DDBJ whole genome shotgun (WGS) entry which is preliminary data.</text>
</comment>
<dbReference type="GO" id="GO:0016020">
    <property type="term" value="C:membrane"/>
    <property type="evidence" value="ECO:0007669"/>
    <property type="project" value="UniProtKB-SubCell"/>
</dbReference>